<dbReference type="AlphaFoldDB" id="A0AAV7MPT3"/>
<proteinExistence type="predicted"/>
<feature type="region of interest" description="Disordered" evidence="1">
    <location>
        <begin position="1"/>
        <end position="77"/>
    </location>
</feature>
<accession>A0AAV7MPT3</accession>
<dbReference type="Proteomes" id="UP001066276">
    <property type="component" value="Chromosome 9"/>
</dbReference>
<name>A0AAV7MPT3_PLEWA</name>
<evidence type="ECO:0000313" key="2">
    <source>
        <dbReference type="EMBL" id="KAJ1103983.1"/>
    </source>
</evidence>
<organism evidence="2 3">
    <name type="scientific">Pleurodeles waltl</name>
    <name type="common">Iberian ribbed newt</name>
    <dbReference type="NCBI Taxonomy" id="8319"/>
    <lineage>
        <taxon>Eukaryota</taxon>
        <taxon>Metazoa</taxon>
        <taxon>Chordata</taxon>
        <taxon>Craniata</taxon>
        <taxon>Vertebrata</taxon>
        <taxon>Euteleostomi</taxon>
        <taxon>Amphibia</taxon>
        <taxon>Batrachia</taxon>
        <taxon>Caudata</taxon>
        <taxon>Salamandroidea</taxon>
        <taxon>Salamandridae</taxon>
        <taxon>Pleurodelinae</taxon>
        <taxon>Pleurodeles</taxon>
    </lineage>
</organism>
<reference evidence="2" key="1">
    <citation type="journal article" date="2022" name="bioRxiv">
        <title>Sequencing and chromosome-scale assembly of the giantPleurodeles waltlgenome.</title>
        <authorList>
            <person name="Brown T."/>
            <person name="Elewa A."/>
            <person name="Iarovenko S."/>
            <person name="Subramanian E."/>
            <person name="Araus A.J."/>
            <person name="Petzold A."/>
            <person name="Susuki M."/>
            <person name="Suzuki K.-i.T."/>
            <person name="Hayashi T."/>
            <person name="Toyoda A."/>
            <person name="Oliveira C."/>
            <person name="Osipova E."/>
            <person name="Leigh N.D."/>
            <person name="Simon A."/>
            <person name="Yun M.H."/>
        </authorList>
    </citation>
    <scope>NUCLEOTIDE SEQUENCE</scope>
    <source>
        <strain evidence="2">20211129_DDA</strain>
        <tissue evidence="2">Liver</tissue>
    </source>
</reference>
<protein>
    <submittedName>
        <fullName evidence="2">Uncharacterized protein</fullName>
    </submittedName>
</protein>
<evidence type="ECO:0000256" key="1">
    <source>
        <dbReference type="SAM" id="MobiDB-lite"/>
    </source>
</evidence>
<gene>
    <name evidence="2" type="ORF">NDU88_001399</name>
</gene>
<sequence length="96" mass="10551">MRRGADTRNPLASEKDWDGSPWERSGCPEAGVLPDGPREERRLSSPGNVSGVEEPGVALAGANPLRSRISTDSRRPRRKVQWRGVSWHLVGGGWHV</sequence>
<keyword evidence="3" id="KW-1185">Reference proteome</keyword>
<dbReference type="EMBL" id="JANPWB010000013">
    <property type="protein sequence ID" value="KAJ1103983.1"/>
    <property type="molecule type" value="Genomic_DNA"/>
</dbReference>
<comment type="caution">
    <text evidence="2">The sequence shown here is derived from an EMBL/GenBank/DDBJ whole genome shotgun (WGS) entry which is preliminary data.</text>
</comment>
<evidence type="ECO:0000313" key="3">
    <source>
        <dbReference type="Proteomes" id="UP001066276"/>
    </source>
</evidence>